<protein>
    <submittedName>
        <fullName evidence="1">Uncharacterized protein</fullName>
    </submittedName>
</protein>
<reference evidence="1 2" key="1">
    <citation type="journal article" date="2016" name="Mol. Biol. Evol.">
        <title>Comparative Genomics of Early-Diverging Mushroom-Forming Fungi Provides Insights into the Origins of Lignocellulose Decay Capabilities.</title>
        <authorList>
            <person name="Nagy L.G."/>
            <person name="Riley R."/>
            <person name="Tritt A."/>
            <person name="Adam C."/>
            <person name="Daum C."/>
            <person name="Floudas D."/>
            <person name="Sun H."/>
            <person name="Yadav J.S."/>
            <person name="Pangilinan J."/>
            <person name="Larsson K.H."/>
            <person name="Matsuura K."/>
            <person name="Barry K."/>
            <person name="Labutti K."/>
            <person name="Kuo R."/>
            <person name="Ohm R.A."/>
            <person name="Bhattacharya S.S."/>
            <person name="Shirouzu T."/>
            <person name="Yoshinaga Y."/>
            <person name="Martin F.M."/>
            <person name="Grigoriev I.V."/>
            <person name="Hibbett D.S."/>
        </authorList>
    </citation>
    <scope>NUCLEOTIDE SEQUENCE [LARGE SCALE GENOMIC DNA]</scope>
    <source>
        <strain evidence="1 2">CBS 109695</strain>
    </source>
</reference>
<organism evidence="1 2">
    <name type="scientific">Athelia psychrophila</name>
    <dbReference type="NCBI Taxonomy" id="1759441"/>
    <lineage>
        <taxon>Eukaryota</taxon>
        <taxon>Fungi</taxon>
        <taxon>Dikarya</taxon>
        <taxon>Basidiomycota</taxon>
        <taxon>Agaricomycotina</taxon>
        <taxon>Agaricomycetes</taxon>
        <taxon>Agaricomycetidae</taxon>
        <taxon>Atheliales</taxon>
        <taxon>Atheliaceae</taxon>
        <taxon>Athelia</taxon>
    </lineage>
</organism>
<dbReference type="AlphaFoldDB" id="A0A166AEE1"/>
<dbReference type="EMBL" id="KV417661">
    <property type="protein sequence ID" value="KZP11520.1"/>
    <property type="molecule type" value="Genomic_DNA"/>
</dbReference>
<proteinExistence type="predicted"/>
<keyword evidence="2" id="KW-1185">Reference proteome</keyword>
<evidence type="ECO:0000313" key="2">
    <source>
        <dbReference type="Proteomes" id="UP000076532"/>
    </source>
</evidence>
<accession>A0A166AEE1</accession>
<dbReference type="Proteomes" id="UP000076532">
    <property type="component" value="Unassembled WGS sequence"/>
</dbReference>
<gene>
    <name evidence="1" type="ORF">FIBSPDRAFT_962179</name>
</gene>
<sequence>MPDDNMPLIYRHCLYHIDSIDPLNLSNMLFDHDGGRQWICSRSLPKPLTIETIDTPVIDAPIIFQVIGQISRRKNLVRIRNPAGDMVKAVIWVECRDDRASRALWARIPRSLTLVSVAAESYLSHSKAFEIDPDSGIMRMRIVWSPNEGVDNKEVPAFIGGDRVEIGALQHGQAVTVLFNLVHGAPAHNKAYLEVSMISVAPV</sequence>
<name>A0A166AEE1_9AGAM</name>
<evidence type="ECO:0000313" key="1">
    <source>
        <dbReference type="EMBL" id="KZP11520.1"/>
    </source>
</evidence>